<keyword evidence="8" id="KW-1185">Reference proteome</keyword>
<dbReference type="GO" id="GO:0051537">
    <property type="term" value="F:2 iron, 2 sulfur cluster binding"/>
    <property type="evidence" value="ECO:0007669"/>
    <property type="project" value="UniProtKB-KW"/>
</dbReference>
<dbReference type="GeneID" id="119720489"/>
<accession>A0A913Z510</accession>
<dbReference type="Gene3D" id="3.40.5.90">
    <property type="entry name" value="CDGSH iron-sulfur domain, mitoNEET-type"/>
    <property type="match status" value="1"/>
</dbReference>
<keyword evidence="3" id="KW-0408">Iron</keyword>
<evidence type="ECO:0000256" key="1">
    <source>
        <dbReference type="ARBA" id="ARBA00022714"/>
    </source>
</evidence>
<sequence length="147" mass="16145">MFVEHTSAQLTIGPEFAGLLNTGHGLSQEMAVSDQAKEKLCPAVSQYGPANVRDLEPGKKMKWCTCGLRAHKGTGFKSLKWIVPEKPQSVYSICMCKHTKNPPFCDATHTNLPAAVEQTQTSCPGRSDHHMRACPKLCTKCGWVPDF</sequence>
<dbReference type="AlphaFoldDB" id="A0A913Z510"/>
<dbReference type="InterPro" id="IPR052950">
    <property type="entry name" value="CISD"/>
</dbReference>
<keyword evidence="4" id="KW-0411">Iron-sulfur</keyword>
<comment type="cofactor">
    <cofactor evidence="5">
        <name>[2Fe-2S] cluster</name>
        <dbReference type="ChEBI" id="CHEBI:190135"/>
    </cofactor>
</comment>
<dbReference type="PANTHER" id="PTHR46491">
    <property type="entry name" value="CDGSH IRON SULFUR DOMAIN PROTEIN HOMOLOG"/>
    <property type="match status" value="1"/>
</dbReference>
<dbReference type="InterPro" id="IPR042216">
    <property type="entry name" value="MitoNEET_CISD"/>
</dbReference>
<dbReference type="InterPro" id="IPR018967">
    <property type="entry name" value="FeS-contain_CDGSH-typ"/>
</dbReference>
<feature type="domain" description="Iron-binding zinc finger CDGSH type" evidence="6">
    <location>
        <begin position="87"/>
        <end position="109"/>
    </location>
</feature>
<reference evidence="7" key="1">
    <citation type="submission" date="2022-11" db="UniProtKB">
        <authorList>
            <consortium name="EnsemblMetazoa"/>
        </authorList>
    </citation>
    <scope>IDENTIFICATION</scope>
</reference>
<evidence type="ECO:0000259" key="6">
    <source>
        <dbReference type="Pfam" id="PF09360"/>
    </source>
</evidence>
<proteinExistence type="predicted"/>
<dbReference type="PANTHER" id="PTHR46491:SF3">
    <property type="entry name" value="CDGSH IRON-SULFUR DOMAIN-CONTAINING PROTEIN 3, MITOCHONDRIAL"/>
    <property type="match status" value="1"/>
</dbReference>
<name>A0A913Z510_PATMI</name>
<keyword evidence="2" id="KW-0479">Metal-binding</keyword>
<evidence type="ECO:0000256" key="5">
    <source>
        <dbReference type="ARBA" id="ARBA00034078"/>
    </source>
</evidence>
<evidence type="ECO:0000256" key="2">
    <source>
        <dbReference type="ARBA" id="ARBA00022723"/>
    </source>
</evidence>
<dbReference type="OrthoDB" id="15717at2759"/>
<dbReference type="Pfam" id="PF09360">
    <property type="entry name" value="zf-CDGSH"/>
    <property type="match status" value="1"/>
</dbReference>
<evidence type="ECO:0000313" key="7">
    <source>
        <dbReference type="EnsemblMetazoa" id="XP_038046101.1"/>
    </source>
</evidence>
<dbReference type="Proteomes" id="UP000887568">
    <property type="component" value="Unplaced"/>
</dbReference>
<evidence type="ECO:0000256" key="4">
    <source>
        <dbReference type="ARBA" id="ARBA00023014"/>
    </source>
</evidence>
<dbReference type="GO" id="GO:0046872">
    <property type="term" value="F:metal ion binding"/>
    <property type="evidence" value="ECO:0007669"/>
    <property type="project" value="UniProtKB-KW"/>
</dbReference>
<organism evidence="7 8">
    <name type="scientific">Patiria miniata</name>
    <name type="common">Bat star</name>
    <name type="synonym">Asterina miniata</name>
    <dbReference type="NCBI Taxonomy" id="46514"/>
    <lineage>
        <taxon>Eukaryota</taxon>
        <taxon>Metazoa</taxon>
        <taxon>Echinodermata</taxon>
        <taxon>Eleutherozoa</taxon>
        <taxon>Asterozoa</taxon>
        <taxon>Asteroidea</taxon>
        <taxon>Valvatacea</taxon>
        <taxon>Valvatida</taxon>
        <taxon>Asterinidae</taxon>
        <taxon>Patiria</taxon>
    </lineage>
</organism>
<evidence type="ECO:0000256" key="3">
    <source>
        <dbReference type="ARBA" id="ARBA00023004"/>
    </source>
</evidence>
<keyword evidence="1" id="KW-0001">2Fe-2S</keyword>
<dbReference type="EnsemblMetazoa" id="XM_038190173.1">
    <property type="protein sequence ID" value="XP_038046101.1"/>
    <property type="gene ID" value="LOC119720489"/>
</dbReference>
<protein>
    <recommendedName>
        <fullName evidence="6">Iron-binding zinc finger CDGSH type domain-containing protein</fullName>
    </recommendedName>
</protein>
<dbReference type="RefSeq" id="XP_038046101.1">
    <property type="nucleotide sequence ID" value="XM_038190173.1"/>
</dbReference>
<evidence type="ECO:0000313" key="8">
    <source>
        <dbReference type="Proteomes" id="UP000887568"/>
    </source>
</evidence>
<dbReference type="GO" id="GO:0005739">
    <property type="term" value="C:mitochondrion"/>
    <property type="evidence" value="ECO:0007669"/>
    <property type="project" value="TreeGrafter"/>
</dbReference>